<proteinExistence type="predicted"/>
<organism evidence="1 2">
    <name type="scientific">Rhizophagus irregularis</name>
    <dbReference type="NCBI Taxonomy" id="588596"/>
    <lineage>
        <taxon>Eukaryota</taxon>
        <taxon>Fungi</taxon>
        <taxon>Fungi incertae sedis</taxon>
        <taxon>Mucoromycota</taxon>
        <taxon>Glomeromycotina</taxon>
        <taxon>Glomeromycetes</taxon>
        <taxon>Glomerales</taxon>
        <taxon>Glomeraceae</taxon>
        <taxon>Rhizophagus</taxon>
    </lineage>
</organism>
<reference evidence="1 2" key="2">
    <citation type="submission" date="2017-10" db="EMBL/GenBank/DDBJ databases">
        <title>Extensive intraspecific genome diversity in a model arbuscular mycorrhizal fungus.</title>
        <authorList>
            <person name="Chen E.C.H."/>
            <person name="Morin E."/>
            <person name="Baudet D."/>
            <person name="Noel J."/>
            <person name="Ndikumana S."/>
            <person name="Charron P."/>
            <person name="St-Onge C."/>
            <person name="Giorgi J."/>
            <person name="Grigoriev I.V."/>
            <person name="Roux C."/>
            <person name="Martin F.M."/>
            <person name="Corradi N."/>
        </authorList>
    </citation>
    <scope>NUCLEOTIDE SEQUENCE [LARGE SCALE GENOMIC DNA]</scope>
    <source>
        <strain evidence="1 2">C2</strain>
    </source>
</reference>
<dbReference type="AlphaFoldDB" id="A0A2N1N0L1"/>
<dbReference type="Proteomes" id="UP000233469">
    <property type="component" value="Unassembled WGS sequence"/>
</dbReference>
<accession>A0A2N1N0L1</accession>
<evidence type="ECO:0000313" key="1">
    <source>
        <dbReference type="EMBL" id="PKK67406.1"/>
    </source>
</evidence>
<reference evidence="1 2" key="1">
    <citation type="submission" date="2016-04" db="EMBL/GenBank/DDBJ databases">
        <title>Genome analyses suggest a sexual origin of heterokaryosis in a supposedly ancient asexual fungus.</title>
        <authorList>
            <person name="Ropars J."/>
            <person name="Sedzielewska K."/>
            <person name="Noel J."/>
            <person name="Charron P."/>
            <person name="Farinelli L."/>
            <person name="Marton T."/>
            <person name="Kruger M."/>
            <person name="Pelin A."/>
            <person name="Brachmann A."/>
            <person name="Corradi N."/>
        </authorList>
    </citation>
    <scope>NUCLEOTIDE SEQUENCE [LARGE SCALE GENOMIC DNA]</scope>
    <source>
        <strain evidence="1 2">C2</strain>
    </source>
</reference>
<protein>
    <submittedName>
        <fullName evidence="1">Uncharacterized protein</fullName>
    </submittedName>
</protein>
<gene>
    <name evidence="1" type="ORF">RhiirC2_714137</name>
</gene>
<evidence type="ECO:0000313" key="2">
    <source>
        <dbReference type="Proteomes" id="UP000233469"/>
    </source>
</evidence>
<comment type="caution">
    <text evidence="1">The sequence shown here is derived from an EMBL/GenBank/DDBJ whole genome shotgun (WGS) entry which is preliminary data.</text>
</comment>
<dbReference type="EMBL" id="LLXL01000965">
    <property type="protein sequence ID" value="PKK67406.1"/>
    <property type="molecule type" value="Genomic_DNA"/>
</dbReference>
<dbReference type="VEuPathDB" id="FungiDB:RhiirFUN_022249"/>
<name>A0A2N1N0L1_9GLOM</name>
<sequence length="115" mass="13499">MPKNTLSTKDKIKAITLFEEAKKSLKKSTEHCIQQIIQRRVILHSFRSWVNETRGLINTFTLIKYKELADMIRVYKVNRDTKIVSTPFGYETMKMDKGKVQEIPVECPKTDIEHK</sequence>
<dbReference type="VEuPathDB" id="FungiDB:RhiirA1_474420"/>